<dbReference type="Gene3D" id="3.40.50.300">
    <property type="entry name" value="P-loop containing nucleotide triphosphate hydrolases"/>
    <property type="match status" value="1"/>
</dbReference>
<proteinExistence type="inferred from homology"/>
<dbReference type="OrthoDB" id="548867at2759"/>
<evidence type="ECO:0000313" key="4">
    <source>
        <dbReference type="EMBL" id="TPX31484.1"/>
    </source>
</evidence>
<evidence type="ECO:0000256" key="1">
    <source>
        <dbReference type="ARBA" id="ARBA00010322"/>
    </source>
</evidence>
<sequence length="370" mass="40725">MLMDIFFTATLQAHLPSRRTHFHEFMRSVHAQQHELRARREYQGSLVTIGARIAEQTPILALDEFQVTDIADAMILQGLFNSIFKAGGTLVTTSNRRPEGLYENGLNRGLFVPFIKTLQERCEVHDMSSGPDYRLLKRAASTSSQNWFHPTSPSTLTSFESTYTSARGPYTPIPTTLPVPPGRTIEIPLATPTTARFTFAQLFQTPYGASDYTSICQKYGKGGIFIDGFPLLSVGDTSVISAMDVVRRVITFVDVAYEDGTRVVVSASGSIEETFGNVALPSNTVKGTTDDSIEISVRRGGGASSSAANTFVDNMEWSATGLVGRSLATSLARSEEESAPVREVKFAAKRAISRLHEMQSDEYRERRQSK</sequence>
<reference evidence="4 5" key="1">
    <citation type="journal article" date="2019" name="Sci. Rep.">
        <title>Comparative genomics of chytrid fungi reveal insights into the obligate biotrophic and pathogenic lifestyle of Synchytrium endobioticum.</title>
        <authorList>
            <person name="van de Vossenberg B.T.L.H."/>
            <person name="Warris S."/>
            <person name="Nguyen H.D.T."/>
            <person name="van Gent-Pelzer M.P.E."/>
            <person name="Joly D.L."/>
            <person name="van de Geest H.C."/>
            <person name="Bonants P.J.M."/>
            <person name="Smith D.S."/>
            <person name="Levesque C.A."/>
            <person name="van der Lee T.A.J."/>
        </authorList>
    </citation>
    <scope>NUCLEOTIDE SEQUENCE [LARGE SCALE GENOMIC DNA]</scope>
    <source>
        <strain evidence="4 5">JEL517</strain>
    </source>
</reference>
<name>A0A507C0A0_9FUNG</name>
<dbReference type="PANTHER" id="PTHR12169:SF6">
    <property type="entry name" value="AFG1-LIKE ATPASE"/>
    <property type="match status" value="1"/>
</dbReference>
<dbReference type="AlphaFoldDB" id="A0A507C0A0"/>
<organism evidence="4 5">
    <name type="scientific">Synchytrium microbalum</name>
    <dbReference type="NCBI Taxonomy" id="1806994"/>
    <lineage>
        <taxon>Eukaryota</taxon>
        <taxon>Fungi</taxon>
        <taxon>Fungi incertae sedis</taxon>
        <taxon>Chytridiomycota</taxon>
        <taxon>Chytridiomycota incertae sedis</taxon>
        <taxon>Chytridiomycetes</taxon>
        <taxon>Synchytriales</taxon>
        <taxon>Synchytriaceae</taxon>
        <taxon>Synchytrium</taxon>
    </lineage>
</organism>
<dbReference type="Proteomes" id="UP000319731">
    <property type="component" value="Unassembled WGS sequence"/>
</dbReference>
<comment type="similarity">
    <text evidence="1">Belongs to the AFG1 ATPase family.</text>
</comment>
<accession>A0A507C0A0</accession>
<keyword evidence="2" id="KW-0547">Nucleotide-binding</keyword>
<evidence type="ECO:0000313" key="5">
    <source>
        <dbReference type="Proteomes" id="UP000319731"/>
    </source>
</evidence>
<evidence type="ECO:0000256" key="2">
    <source>
        <dbReference type="ARBA" id="ARBA00022741"/>
    </source>
</evidence>
<dbReference type="GO" id="GO:0005739">
    <property type="term" value="C:mitochondrion"/>
    <property type="evidence" value="ECO:0007669"/>
    <property type="project" value="TreeGrafter"/>
</dbReference>
<dbReference type="SUPFAM" id="SSF52540">
    <property type="entry name" value="P-loop containing nucleoside triphosphate hydrolases"/>
    <property type="match status" value="1"/>
</dbReference>
<gene>
    <name evidence="4" type="ORF">SmJEL517_g05218</name>
</gene>
<dbReference type="InterPro" id="IPR005654">
    <property type="entry name" value="ATPase_AFG1-like"/>
</dbReference>
<dbReference type="EMBL" id="QEAO01000044">
    <property type="protein sequence ID" value="TPX31484.1"/>
    <property type="molecule type" value="Genomic_DNA"/>
</dbReference>
<keyword evidence="3" id="KW-0067">ATP-binding</keyword>
<dbReference type="RefSeq" id="XP_031022905.1">
    <property type="nucleotide sequence ID" value="XM_031171144.1"/>
</dbReference>
<dbReference type="GO" id="GO:0005524">
    <property type="term" value="F:ATP binding"/>
    <property type="evidence" value="ECO:0007669"/>
    <property type="project" value="UniProtKB-KW"/>
</dbReference>
<dbReference type="PANTHER" id="PTHR12169">
    <property type="entry name" value="ATPASE N2B"/>
    <property type="match status" value="1"/>
</dbReference>
<comment type="caution">
    <text evidence="4">The sequence shown here is derived from an EMBL/GenBank/DDBJ whole genome shotgun (WGS) entry which is preliminary data.</text>
</comment>
<dbReference type="GO" id="GO:0016887">
    <property type="term" value="F:ATP hydrolysis activity"/>
    <property type="evidence" value="ECO:0007669"/>
    <property type="project" value="InterPro"/>
</dbReference>
<dbReference type="Pfam" id="PF03969">
    <property type="entry name" value="AFG1_ATPase"/>
    <property type="match status" value="1"/>
</dbReference>
<dbReference type="InterPro" id="IPR027417">
    <property type="entry name" value="P-loop_NTPase"/>
</dbReference>
<dbReference type="GeneID" id="42006441"/>
<protein>
    <submittedName>
        <fullName evidence="4">Uncharacterized protein</fullName>
    </submittedName>
</protein>
<evidence type="ECO:0000256" key="3">
    <source>
        <dbReference type="ARBA" id="ARBA00022840"/>
    </source>
</evidence>
<dbReference type="NCBIfam" id="NF040713">
    <property type="entry name" value="ZapE"/>
    <property type="match status" value="1"/>
</dbReference>
<keyword evidence="5" id="KW-1185">Reference proteome</keyword>